<evidence type="ECO:0000256" key="6">
    <source>
        <dbReference type="ARBA" id="ARBA00022771"/>
    </source>
</evidence>
<feature type="active site" description="Proton donor; for beta-elimination activity" evidence="15">
    <location>
        <position position="56"/>
    </location>
</feature>
<organism evidence="18 19">
    <name type="scientific">Syntrophomonas wolfei</name>
    <dbReference type="NCBI Taxonomy" id="863"/>
    <lineage>
        <taxon>Bacteria</taxon>
        <taxon>Bacillati</taxon>
        <taxon>Bacillota</taxon>
        <taxon>Clostridia</taxon>
        <taxon>Eubacteriales</taxon>
        <taxon>Syntrophomonadaceae</taxon>
        <taxon>Syntrophomonas</taxon>
    </lineage>
</organism>
<dbReference type="EC" id="3.2.2.23" evidence="15"/>
<feature type="active site" description="Proton donor" evidence="15">
    <location>
        <position position="3"/>
    </location>
</feature>
<evidence type="ECO:0000256" key="13">
    <source>
        <dbReference type="ARBA" id="ARBA00023295"/>
    </source>
</evidence>
<dbReference type="InterPro" id="IPR015886">
    <property type="entry name" value="H2TH_FPG"/>
</dbReference>
<feature type="binding site" evidence="15">
    <location>
        <position position="91"/>
    </location>
    <ligand>
        <name>DNA</name>
        <dbReference type="ChEBI" id="CHEBI:16991"/>
    </ligand>
</feature>
<keyword evidence="9 15" id="KW-0238">DNA-binding</keyword>
<dbReference type="PANTHER" id="PTHR22993">
    <property type="entry name" value="FORMAMIDOPYRIMIDINE-DNA GLYCOSYLASE"/>
    <property type="match status" value="1"/>
</dbReference>
<dbReference type="PANTHER" id="PTHR22993:SF9">
    <property type="entry name" value="FORMAMIDOPYRIMIDINE-DNA GLYCOSYLASE"/>
    <property type="match status" value="1"/>
</dbReference>
<dbReference type="InterPro" id="IPR035937">
    <property type="entry name" value="FPG_N"/>
</dbReference>
<dbReference type="CDD" id="cd08966">
    <property type="entry name" value="EcFpg-like_N"/>
    <property type="match status" value="1"/>
</dbReference>
<keyword evidence="10 15" id="KW-0234">DNA repair</keyword>
<comment type="catalytic activity">
    <reaction evidence="14 15">
        <text>2'-deoxyribonucleotide-(2'-deoxyribose 5'-phosphate)-2'-deoxyribonucleotide-DNA = a 3'-end 2'-deoxyribonucleotide-(2,3-dehydro-2,3-deoxyribose 5'-phosphate)-DNA + a 5'-end 5'-phospho-2'-deoxyribonucleoside-DNA + H(+)</text>
        <dbReference type="Rhea" id="RHEA:66592"/>
        <dbReference type="Rhea" id="RHEA-COMP:13180"/>
        <dbReference type="Rhea" id="RHEA-COMP:16897"/>
        <dbReference type="Rhea" id="RHEA-COMP:17067"/>
        <dbReference type="ChEBI" id="CHEBI:15378"/>
        <dbReference type="ChEBI" id="CHEBI:136412"/>
        <dbReference type="ChEBI" id="CHEBI:157695"/>
        <dbReference type="ChEBI" id="CHEBI:167181"/>
        <dbReference type="EC" id="4.2.99.18"/>
    </reaction>
</comment>
<dbReference type="Proteomes" id="UP000263273">
    <property type="component" value="Unassembled WGS sequence"/>
</dbReference>
<feature type="active site" description="Proton donor; for delta-elimination activity" evidence="15">
    <location>
        <position position="258"/>
    </location>
</feature>
<dbReference type="GO" id="GO:0008270">
    <property type="term" value="F:zinc ion binding"/>
    <property type="evidence" value="ECO:0007669"/>
    <property type="project" value="UniProtKB-UniRule"/>
</dbReference>
<dbReference type="SUPFAM" id="SSF57716">
    <property type="entry name" value="Glucocorticoid receptor-like (DNA-binding domain)"/>
    <property type="match status" value="1"/>
</dbReference>
<keyword evidence="12 15" id="KW-0511">Multifunctional enzyme</keyword>
<dbReference type="Gene3D" id="3.20.190.10">
    <property type="entry name" value="MutM-like, N-terminal"/>
    <property type="match status" value="1"/>
</dbReference>
<evidence type="ECO:0000313" key="18">
    <source>
        <dbReference type="EMBL" id="HBK53469.1"/>
    </source>
</evidence>
<dbReference type="AlphaFoldDB" id="A0A354YW90"/>
<dbReference type="SUPFAM" id="SSF46946">
    <property type="entry name" value="S13-like H2TH domain"/>
    <property type="match status" value="1"/>
</dbReference>
<dbReference type="InterPro" id="IPR015887">
    <property type="entry name" value="DNA_glyclase_Znf_dom_DNA_BS"/>
</dbReference>
<comment type="cofactor">
    <cofactor evidence="15">
        <name>Zn(2+)</name>
        <dbReference type="ChEBI" id="CHEBI:29105"/>
    </cofactor>
    <text evidence="15">Binds 1 zinc ion per subunit.</text>
</comment>
<protein>
    <recommendedName>
        <fullName evidence="15">Formamidopyrimidine-DNA glycosylase</fullName>
        <shortName evidence="15">Fapy-DNA glycosylase</shortName>
        <ecNumber evidence="15">3.2.2.23</ecNumber>
    </recommendedName>
    <alternativeName>
        <fullName evidence="15">DNA-(apurinic or apyrimidinic site) lyase MutM</fullName>
        <shortName evidence="15">AP lyase MutM</shortName>
        <ecNumber evidence="15">4.2.99.18</ecNumber>
    </alternativeName>
</protein>
<evidence type="ECO:0000256" key="11">
    <source>
        <dbReference type="ARBA" id="ARBA00023239"/>
    </source>
</evidence>
<dbReference type="Pfam" id="PF06831">
    <property type="entry name" value="H2TH"/>
    <property type="match status" value="1"/>
</dbReference>
<dbReference type="PROSITE" id="PS01242">
    <property type="entry name" value="ZF_FPG_1"/>
    <property type="match status" value="1"/>
</dbReference>
<evidence type="ECO:0000256" key="8">
    <source>
        <dbReference type="ARBA" id="ARBA00022833"/>
    </source>
</evidence>
<evidence type="ECO:0000256" key="10">
    <source>
        <dbReference type="ARBA" id="ARBA00023204"/>
    </source>
</evidence>
<dbReference type="FunFam" id="1.10.8.50:FF:000003">
    <property type="entry name" value="Formamidopyrimidine-DNA glycosylase"/>
    <property type="match status" value="1"/>
</dbReference>
<evidence type="ECO:0000256" key="14">
    <source>
        <dbReference type="ARBA" id="ARBA00044632"/>
    </source>
</evidence>
<feature type="domain" description="Formamidopyrimidine-DNA glycosylase catalytic" evidence="17">
    <location>
        <begin position="2"/>
        <end position="113"/>
    </location>
</feature>
<dbReference type="InterPro" id="IPR010979">
    <property type="entry name" value="Ribosomal_uS13-like_H2TH"/>
</dbReference>
<dbReference type="SMART" id="SM00898">
    <property type="entry name" value="Fapy_DNA_glyco"/>
    <property type="match status" value="1"/>
</dbReference>
<evidence type="ECO:0000256" key="3">
    <source>
        <dbReference type="ARBA" id="ARBA00011245"/>
    </source>
</evidence>
<evidence type="ECO:0000256" key="15">
    <source>
        <dbReference type="HAMAP-Rule" id="MF_00103"/>
    </source>
</evidence>
<feature type="binding site" evidence="15">
    <location>
        <position position="110"/>
    </location>
    <ligand>
        <name>DNA</name>
        <dbReference type="ChEBI" id="CHEBI:16991"/>
    </ligand>
</feature>
<evidence type="ECO:0000259" key="16">
    <source>
        <dbReference type="PROSITE" id="PS51066"/>
    </source>
</evidence>
<dbReference type="HAMAP" id="MF_00103">
    <property type="entry name" value="Fapy_DNA_glycosyl"/>
    <property type="match status" value="1"/>
</dbReference>
<dbReference type="GO" id="GO:0003684">
    <property type="term" value="F:damaged DNA binding"/>
    <property type="evidence" value="ECO:0007669"/>
    <property type="project" value="InterPro"/>
</dbReference>
<keyword evidence="4 15" id="KW-0479">Metal-binding</keyword>
<dbReference type="Pfam" id="PF01149">
    <property type="entry name" value="Fapy_DNA_glyco"/>
    <property type="match status" value="1"/>
</dbReference>
<evidence type="ECO:0000256" key="2">
    <source>
        <dbReference type="ARBA" id="ARBA00009409"/>
    </source>
</evidence>
<comment type="caution">
    <text evidence="18">The sequence shown here is derived from an EMBL/GenBank/DDBJ whole genome shotgun (WGS) entry which is preliminary data.</text>
</comment>
<gene>
    <name evidence="15" type="primary">mutM</name>
    <name evidence="15" type="synonym">fpg</name>
    <name evidence="18" type="ORF">DDZ44_06010</name>
</gene>
<dbReference type="STRING" id="378794.GCA_001570625_01410"/>
<evidence type="ECO:0000256" key="9">
    <source>
        <dbReference type="ARBA" id="ARBA00023125"/>
    </source>
</evidence>
<dbReference type="GO" id="GO:0140078">
    <property type="term" value="F:class I DNA-(apurinic or apyrimidinic site) endonuclease activity"/>
    <property type="evidence" value="ECO:0007669"/>
    <property type="project" value="UniProtKB-EC"/>
</dbReference>
<evidence type="ECO:0000256" key="12">
    <source>
        <dbReference type="ARBA" id="ARBA00023268"/>
    </source>
</evidence>
<evidence type="ECO:0000256" key="7">
    <source>
        <dbReference type="ARBA" id="ARBA00022801"/>
    </source>
</evidence>
<dbReference type="GO" id="GO:0003690">
    <property type="term" value="F:double-stranded DNA binding"/>
    <property type="evidence" value="ECO:0007669"/>
    <property type="project" value="UniProtKB-ARBA"/>
</dbReference>
<dbReference type="EC" id="4.2.99.18" evidence="15"/>
<dbReference type="Pfam" id="PF06827">
    <property type="entry name" value="zf-FPG_IleRS"/>
    <property type="match status" value="1"/>
</dbReference>
<comment type="catalytic activity">
    <reaction evidence="1 15">
        <text>Hydrolysis of DNA containing ring-opened 7-methylguanine residues, releasing 2,6-diamino-4-hydroxy-5-(N-methyl)formamidopyrimidine.</text>
        <dbReference type="EC" id="3.2.2.23"/>
    </reaction>
</comment>
<comment type="function">
    <text evidence="15">Involved in base excision repair of DNA damaged by oxidation or by mutagenic agents. Acts as DNA glycosylase that recognizes and removes damaged bases. Has a preference for oxidized purines, such as 7,8-dihydro-8-oxoguanine (8-oxoG). Has AP (apurinic/apyrimidinic) lyase activity and introduces nicks in the DNA strand. Cleaves the DNA backbone by beta-delta elimination to generate a single-strand break at the site of the removed base with both 3'- and 5'-phosphates.</text>
</comment>
<comment type="similarity">
    <text evidence="2 15">Belongs to the FPG family.</text>
</comment>
<accession>A0A354YW90</accession>
<evidence type="ECO:0000313" key="19">
    <source>
        <dbReference type="Proteomes" id="UP000263273"/>
    </source>
</evidence>
<evidence type="ECO:0000256" key="4">
    <source>
        <dbReference type="ARBA" id="ARBA00022723"/>
    </source>
</evidence>
<dbReference type="NCBIfam" id="TIGR00577">
    <property type="entry name" value="fpg"/>
    <property type="match status" value="1"/>
</dbReference>
<dbReference type="Gene3D" id="1.10.8.50">
    <property type="match status" value="1"/>
</dbReference>
<evidence type="ECO:0000256" key="1">
    <source>
        <dbReference type="ARBA" id="ARBA00001668"/>
    </source>
</evidence>
<proteinExistence type="inferred from homology"/>
<dbReference type="NCBIfam" id="NF002211">
    <property type="entry name" value="PRK01103.1"/>
    <property type="match status" value="1"/>
</dbReference>
<dbReference type="PROSITE" id="PS51066">
    <property type="entry name" value="ZF_FPG_2"/>
    <property type="match status" value="1"/>
</dbReference>
<keyword evidence="11 15" id="KW-0456">Lyase</keyword>
<dbReference type="GO" id="GO:0034039">
    <property type="term" value="F:8-oxo-7,8-dihydroguanine DNA N-glycosylase activity"/>
    <property type="evidence" value="ECO:0007669"/>
    <property type="project" value="TreeGrafter"/>
</dbReference>
<dbReference type="SUPFAM" id="SSF81624">
    <property type="entry name" value="N-terminal domain of MutM-like DNA repair proteins"/>
    <property type="match status" value="1"/>
</dbReference>
<sequence>MPELPEVETIKNNLQEILPLRIKELELRREDILRCQDYALKELTGQSIEEASRRGKYLILAVNNGLFLVFHLGMSGRLYIQEEENTILEPHVHVIIHLDKRLKLLYQDARRFGGLWLLKDIDSFFSRLGKEPLSEEFCPPYLEQVLQGRQTAIKNLLLNQNLISGLGNIYADEALFMAGIRPDRQAASLSVREIEGLCCGIKEVLTKSIKYRGTTFRDYRDGKRQPGEFQNHLQVYGRFNQACPNCGQPLKRTRIGGRSSHYCEKCQH</sequence>
<comment type="subunit">
    <text evidence="3 15">Monomer.</text>
</comment>
<evidence type="ECO:0000256" key="5">
    <source>
        <dbReference type="ARBA" id="ARBA00022763"/>
    </source>
</evidence>
<keyword evidence="13 15" id="KW-0326">Glycosidase</keyword>
<keyword evidence="6 15" id="KW-0863">Zinc-finger</keyword>
<reference evidence="18 19" key="1">
    <citation type="journal article" date="2018" name="Nat. Biotechnol.">
        <title>A standardized bacterial taxonomy based on genome phylogeny substantially revises the tree of life.</title>
        <authorList>
            <person name="Parks D.H."/>
            <person name="Chuvochina M."/>
            <person name="Waite D.W."/>
            <person name="Rinke C."/>
            <person name="Skarshewski A."/>
            <person name="Chaumeil P.A."/>
            <person name="Hugenholtz P."/>
        </authorList>
    </citation>
    <scope>NUCLEOTIDE SEQUENCE [LARGE SCALE GENOMIC DNA]</scope>
    <source>
        <strain evidence="18">UBA10948</strain>
    </source>
</reference>
<feature type="binding site" evidence="15">
    <location>
        <position position="149"/>
    </location>
    <ligand>
        <name>DNA</name>
        <dbReference type="ChEBI" id="CHEBI:16991"/>
    </ligand>
</feature>
<dbReference type="InterPro" id="IPR020629">
    <property type="entry name" value="FPG_Glyclase"/>
</dbReference>
<keyword evidence="7 15" id="KW-0378">Hydrolase</keyword>
<dbReference type="PROSITE" id="PS51068">
    <property type="entry name" value="FPG_CAT"/>
    <property type="match status" value="1"/>
</dbReference>
<dbReference type="GO" id="GO:0006284">
    <property type="term" value="P:base-excision repair"/>
    <property type="evidence" value="ECO:0007669"/>
    <property type="project" value="InterPro"/>
</dbReference>
<dbReference type="InterPro" id="IPR010663">
    <property type="entry name" value="Znf_FPG/IleRS"/>
</dbReference>
<dbReference type="InterPro" id="IPR000214">
    <property type="entry name" value="Znf_DNA_glyclase/AP_lyase"/>
</dbReference>
<dbReference type="InterPro" id="IPR012319">
    <property type="entry name" value="FPG_cat"/>
</dbReference>
<name>A0A354YW90_9FIRM</name>
<feature type="active site" description="Schiff-base intermediate with DNA" evidence="15">
    <location>
        <position position="2"/>
    </location>
</feature>
<dbReference type="EMBL" id="DNZF01000132">
    <property type="protein sequence ID" value="HBK53469.1"/>
    <property type="molecule type" value="Genomic_DNA"/>
</dbReference>
<feature type="domain" description="FPG-type" evidence="16">
    <location>
        <begin position="234"/>
        <end position="268"/>
    </location>
</feature>
<evidence type="ECO:0000259" key="17">
    <source>
        <dbReference type="PROSITE" id="PS51068"/>
    </source>
</evidence>
<dbReference type="SMART" id="SM01232">
    <property type="entry name" value="H2TH"/>
    <property type="match status" value="1"/>
</dbReference>
<keyword evidence="8 15" id="KW-0862">Zinc</keyword>
<keyword evidence="5 15" id="KW-0227">DNA damage</keyword>